<dbReference type="AlphaFoldDB" id="G7UWG8"/>
<evidence type="ECO:0000256" key="1">
    <source>
        <dbReference type="ARBA" id="ARBA00022714"/>
    </source>
</evidence>
<keyword evidence="4" id="KW-0411">Iron-sulfur</keyword>
<dbReference type="Pfam" id="PF00355">
    <property type="entry name" value="Rieske"/>
    <property type="match status" value="1"/>
</dbReference>
<accession>G7UWG8</accession>
<dbReference type="eggNOG" id="COG2146">
    <property type="taxonomic scope" value="Bacteria"/>
</dbReference>
<dbReference type="KEGG" id="psd:DSC_09125"/>
<dbReference type="PROSITE" id="PS51296">
    <property type="entry name" value="RIESKE"/>
    <property type="match status" value="1"/>
</dbReference>
<sequence>MGHIEQENLVELIACDEVEEDFGAKVEREGAPPLAVFRLGDEFFVIDDTCTHGDASLSDGELFSNGEVSCPFHGGTFDVRSGAACKYPCVVPIKTYRTRIINNSVWIDLS</sequence>
<dbReference type="GO" id="GO:0046872">
    <property type="term" value="F:metal ion binding"/>
    <property type="evidence" value="ECO:0007669"/>
    <property type="project" value="UniProtKB-KW"/>
</dbReference>
<dbReference type="STRING" id="1045855.DSC_09125"/>
<proteinExistence type="predicted"/>
<protein>
    <submittedName>
        <fullName evidence="6">Rieske (2Fe-2S) domain-containing protein</fullName>
    </submittedName>
</protein>
<evidence type="ECO:0000256" key="3">
    <source>
        <dbReference type="ARBA" id="ARBA00023004"/>
    </source>
</evidence>
<dbReference type="GO" id="GO:0051537">
    <property type="term" value="F:2 iron, 2 sulfur cluster binding"/>
    <property type="evidence" value="ECO:0007669"/>
    <property type="project" value="UniProtKB-KW"/>
</dbReference>
<evidence type="ECO:0000313" key="6">
    <source>
        <dbReference type="EMBL" id="AER56475.1"/>
    </source>
</evidence>
<feature type="domain" description="Rieske" evidence="5">
    <location>
        <begin position="12"/>
        <end position="107"/>
    </location>
</feature>
<evidence type="ECO:0000256" key="4">
    <source>
        <dbReference type="ARBA" id="ARBA00023014"/>
    </source>
</evidence>
<gene>
    <name evidence="6" type="ordered locus">DSC_09125</name>
</gene>
<keyword evidence="7" id="KW-1185">Reference proteome</keyword>
<dbReference type="Proteomes" id="UP000005870">
    <property type="component" value="Chromosome"/>
</dbReference>
<keyword evidence="3" id="KW-0408">Iron</keyword>
<dbReference type="Gene3D" id="2.102.10.10">
    <property type="entry name" value="Rieske [2Fe-2S] iron-sulphur domain"/>
    <property type="match status" value="1"/>
</dbReference>
<evidence type="ECO:0000256" key="2">
    <source>
        <dbReference type="ARBA" id="ARBA00022723"/>
    </source>
</evidence>
<reference evidence="6 7" key="1">
    <citation type="journal article" date="2012" name="J. Bacteriol.">
        <title>Complete Genome Sequence of the BTEX-Degrading Bacterium Pseudoxanthomonas spadix BD-a59.</title>
        <authorList>
            <person name="Lee S.H."/>
            <person name="Jin H.M."/>
            <person name="Lee H.J."/>
            <person name="Kim J.M."/>
            <person name="Jeon C.O."/>
        </authorList>
    </citation>
    <scope>NUCLEOTIDE SEQUENCE [LARGE SCALE GENOMIC DNA]</scope>
    <source>
        <strain evidence="6 7">BD-a59</strain>
    </source>
</reference>
<dbReference type="HOGENOM" id="CLU_055690_5_2_6"/>
<evidence type="ECO:0000259" key="5">
    <source>
        <dbReference type="PROSITE" id="PS51296"/>
    </source>
</evidence>
<keyword evidence="2" id="KW-0479">Metal-binding</keyword>
<dbReference type="InterPro" id="IPR036922">
    <property type="entry name" value="Rieske_2Fe-2S_sf"/>
</dbReference>
<dbReference type="EMBL" id="CP003093">
    <property type="protein sequence ID" value="AER56475.1"/>
    <property type="molecule type" value="Genomic_DNA"/>
</dbReference>
<dbReference type="InterPro" id="IPR017941">
    <property type="entry name" value="Rieske_2Fe-2S"/>
</dbReference>
<keyword evidence="1" id="KW-0001">2Fe-2S</keyword>
<name>G7UWG8_PSEUP</name>
<dbReference type="CDD" id="cd03528">
    <property type="entry name" value="Rieske_RO_ferredoxin"/>
    <property type="match status" value="1"/>
</dbReference>
<dbReference type="OrthoDB" id="9769355at2"/>
<evidence type="ECO:0000313" key="7">
    <source>
        <dbReference type="Proteomes" id="UP000005870"/>
    </source>
</evidence>
<organism evidence="6 7">
    <name type="scientific">Pseudoxanthomonas spadix (strain BD-a59)</name>
    <dbReference type="NCBI Taxonomy" id="1045855"/>
    <lineage>
        <taxon>Bacteria</taxon>
        <taxon>Pseudomonadati</taxon>
        <taxon>Pseudomonadota</taxon>
        <taxon>Gammaproteobacteria</taxon>
        <taxon>Lysobacterales</taxon>
        <taxon>Lysobacteraceae</taxon>
        <taxon>Pseudoxanthomonas</taxon>
    </lineage>
</organism>
<dbReference type="SUPFAM" id="SSF50022">
    <property type="entry name" value="ISP domain"/>
    <property type="match status" value="1"/>
</dbReference>